<evidence type="ECO:0000256" key="8">
    <source>
        <dbReference type="SAM" id="MobiDB-lite"/>
    </source>
</evidence>
<evidence type="ECO:0000313" key="10">
    <source>
        <dbReference type="EMBL" id="ARP85665.1"/>
    </source>
</evidence>
<dbReference type="SUPFAM" id="SSF160544">
    <property type="entry name" value="EscU C-terminal domain-like"/>
    <property type="match status" value="1"/>
</dbReference>
<dbReference type="AlphaFoldDB" id="A0A1W6YX35"/>
<accession>A0A1W6YX35</accession>
<evidence type="ECO:0000256" key="2">
    <source>
        <dbReference type="ARBA" id="ARBA00010690"/>
    </source>
</evidence>
<evidence type="ECO:0008006" key="12">
    <source>
        <dbReference type="Google" id="ProtNLM"/>
    </source>
</evidence>
<feature type="transmembrane region" description="Helical" evidence="9">
    <location>
        <begin position="33"/>
        <end position="51"/>
    </location>
</feature>
<reference evidence="10 11" key="1">
    <citation type="submission" date="2017-05" db="EMBL/GenBank/DDBJ databases">
        <title>Complete and WGS of Bordetella genogroups.</title>
        <authorList>
            <person name="Spilker T."/>
            <person name="LiPuma J."/>
        </authorList>
    </citation>
    <scope>NUCLEOTIDE SEQUENCE [LARGE SCALE GENOMIC DNA]</scope>
    <source>
        <strain evidence="10 11">AU17164</strain>
    </source>
</reference>
<keyword evidence="4 9" id="KW-0812">Transmembrane</keyword>
<evidence type="ECO:0000256" key="4">
    <source>
        <dbReference type="ARBA" id="ARBA00022692"/>
    </source>
</evidence>
<evidence type="ECO:0000313" key="11">
    <source>
        <dbReference type="Proteomes" id="UP000194139"/>
    </source>
</evidence>
<sequence>MAGAVSEEKTEKPTPKKLDDARKKGDVPYSRDFTQTLLTLALLIFLLGNGTQIVEDLQRIIRIPAGLYEQPFGAALKLAFLEGRAILLQVFGKVLAIVIGVGLFVEFIQIGIVVAVEKIKPSGKKLNVVANVKNIFSSRNLVEVLKSAVKIVCFSLLVILLLRQGLEPLVHSAAAGMDGLLSVMEALFQVLLAYTAIFCLVIAGFDMGWQRWQRTRRLKMTKQEVTREHKDMEGRPEIKQTRKRLHQEFANSGPVNAVRKASMLVVNPTHIAVALRYEPDITPLPIVLAKGRDRLALEMIQMARQVGVPIMRDVPLARALLADARENQYIPSELVVPVAKILREVRDFADREGGPAGARSDFHGHDERK</sequence>
<keyword evidence="11" id="KW-1185">Reference proteome</keyword>
<name>A0A1W6YX35_9BORD</name>
<organism evidence="10 11">
    <name type="scientific">Bordetella genomosp. 9</name>
    <dbReference type="NCBI Taxonomy" id="1416803"/>
    <lineage>
        <taxon>Bacteria</taxon>
        <taxon>Pseudomonadati</taxon>
        <taxon>Pseudomonadota</taxon>
        <taxon>Betaproteobacteria</taxon>
        <taxon>Burkholderiales</taxon>
        <taxon>Alcaligenaceae</taxon>
        <taxon>Bordetella</taxon>
    </lineage>
</organism>
<dbReference type="GO" id="GO:0009306">
    <property type="term" value="P:protein secretion"/>
    <property type="evidence" value="ECO:0007669"/>
    <property type="project" value="InterPro"/>
</dbReference>
<dbReference type="Proteomes" id="UP000194139">
    <property type="component" value="Chromosome"/>
</dbReference>
<keyword evidence="3" id="KW-1003">Cell membrane</keyword>
<proteinExistence type="inferred from homology"/>
<evidence type="ECO:0000256" key="1">
    <source>
        <dbReference type="ARBA" id="ARBA00004651"/>
    </source>
</evidence>
<dbReference type="InterPro" id="IPR006135">
    <property type="entry name" value="T3SS_substrate_exporter"/>
</dbReference>
<comment type="subcellular location">
    <subcellularLocation>
        <location evidence="1">Cell membrane</location>
        <topology evidence="1">Multi-pass membrane protein</topology>
    </subcellularLocation>
</comment>
<dbReference type="PANTHER" id="PTHR30531:SF14">
    <property type="entry name" value="SURFACE PRESENTATION OF ANTIGENS PROTEIN SPAS"/>
    <property type="match status" value="1"/>
</dbReference>
<dbReference type="InterPro" id="IPR029025">
    <property type="entry name" value="T3SS_substrate_exporter_C"/>
</dbReference>
<keyword evidence="7 9" id="KW-0472">Membrane</keyword>
<keyword evidence="5 9" id="KW-1133">Transmembrane helix</keyword>
<protein>
    <recommendedName>
        <fullName evidence="12">EscU/YscU/HrcU family type III secretion system export apparatus switch protein</fullName>
    </recommendedName>
</protein>
<keyword evidence="6" id="KW-0843">Virulence</keyword>
<dbReference type="Gene3D" id="3.40.1690.10">
    <property type="entry name" value="secretion proteins EscU"/>
    <property type="match status" value="1"/>
</dbReference>
<dbReference type="NCBIfam" id="TIGR01404">
    <property type="entry name" value="FlhB_rel_III"/>
    <property type="match status" value="1"/>
</dbReference>
<dbReference type="InterPro" id="IPR006307">
    <property type="entry name" value="BsaZ-like"/>
</dbReference>
<feature type="region of interest" description="Disordered" evidence="8">
    <location>
        <begin position="1"/>
        <end position="23"/>
    </location>
</feature>
<gene>
    <name evidence="10" type="ORF">CAL13_05155</name>
</gene>
<comment type="similarity">
    <text evidence="2">Belongs to the type III secretion exporter family.</text>
</comment>
<evidence type="ECO:0000256" key="5">
    <source>
        <dbReference type="ARBA" id="ARBA00022989"/>
    </source>
</evidence>
<evidence type="ECO:0000256" key="3">
    <source>
        <dbReference type="ARBA" id="ARBA00022475"/>
    </source>
</evidence>
<dbReference type="PRINTS" id="PR00950">
    <property type="entry name" value="TYPE3IMSPROT"/>
</dbReference>
<dbReference type="EMBL" id="CP021109">
    <property type="protein sequence ID" value="ARP85665.1"/>
    <property type="molecule type" value="Genomic_DNA"/>
</dbReference>
<dbReference type="Pfam" id="PF01312">
    <property type="entry name" value="Bac_export_2"/>
    <property type="match status" value="1"/>
</dbReference>
<evidence type="ECO:0000256" key="7">
    <source>
        <dbReference type="ARBA" id="ARBA00023136"/>
    </source>
</evidence>
<dbReference type="PANTHER" id="PTHR30531">
    <property type="entry name" value="FLAGELLAR BIOSYNTHETIC PROTEIN FLHB"/>
    <property type="match status" value="1"/>
</dbReference>
<feature type="transmembrane region" description="Helical" evidence="9">
    <location>
        <begin position="186"/>
        <end position="209"/>
    </location>
</feature>
<evidence type="ECO:0000256" key="9">
    <source>
        <dbReference type="SAM" id="Phobius"/>
    </source>
</evidence>
<evidence type="ECO:0000256" key="6">
    <source>
        <dbReference type="ARBA" id="ARBA00023026"/>
    </source>
</evidence>
<feature type="transmembrane region" description="Helical" evidence="9">
    <location>
        <begin position="97"/>
        <end position="116"/>
    </location>
</feature>
<dbReference type="GO" id="GO:0005886">
    <property type="term" value="C:plasma membrane"/>
    <property type="evidence" value="ECO:0007669"/>
    <property type="project" value="UniProtKB-SubCell"/>
</dbReference>